<organism evidence="1 2">
    <name type="scientific">Gnathostoma spinigerum</name>
    <dbReference type="NCBI Taxonomy" id="75299"/>
    <lineage>
        <taxon>Eukaryota</taxon>
        <taxon>Metazoa</taxon>
        <taxon>Ecdysozoa</taxon>
        <taxon>Nematoda</taxon>
        <taxon>Chromadorea</taxon>
        <taxon>Rhabditida</taxon>
        <taxon>Spirurina</taxon>
        <taxon>Gnathostomatomorpha</taxon>
        <taxon>Gnathostomatoidea</taxon>
        <taxon>Gnathostomatidae</taxon>
        <taxon>Gnathostoma</taxon>
    </lineage>
</organism>
<sequence>MDSVTGRLRMRTYLYKHAKFFTDRKVLKKTSSTSIDDFVKAYKDNTKIEEPSGKCEAAIYGALDNAMEELVSPGSFIWLISRGLPNDDEMKLNDTFFTLAKKRPQVT</sequence>
<accession>A0ABD6F1E4</accession>
<dbReference type="Proteomes" id="UP001608902">
    <property type="component" value="Unassembled WGS sequence"/>
</dbReference>
<dbReference type="EMBL" id="JBGFUD010011224">
    <property type="protein sequence ID" value="MFH4983147.1"/>
    <property type="molecule type" value="Genomic_DNA"/>
</dbReference>
<keyword evidence="2" id="KW-1185">Reference proteome</keyword>
<reference evidence="1 2" key="1">
    <citation type="submission" date="2024-08" db="EMBL/GenBank/DDBJ databases">
        <title>Gnathostoma spinigerum genome.</title>
        <authorList>
            <person name="Gonzalez-Bertolin B."/>
            <person name="Monzon S."/>
            <person name="Zaballos A."/>
            <person name="Jimenez P."/>
            <person name="Dekumyoy P."/>
            <person name="Varona S."/>
            <person name="Cuesta I."/>
            <person name="Sumanam S."/>
            <person name="Adisakwattana P."/>
            <person name="Gasser R.B."/>
            <person name="Hernandez-Gonzalez A."/>
            <person name="Young N.D."/>
            <person name="Perteguer M.J."/>
        </authorList>
    </citation>
    <scope>NUCLEOTIDE SEQUENCE [LARGE SCALE GENOMIC DNA]</scope>
    <source>
        <strain evidence="1">AL3</strain>
        <tissue evidence="1">Liver</tissue>
    </source>
</reference>
<dbReference type="AlphaFoldDB" id="A0ABD6F1E4"/>
<proteinExistence type="predicted"/>
<name>A0ABD6F1E4_9BILA</name>
<gene>
    <name evidence="1" type="ORF">AB6A40_009856</name>
</gene>
<evidence type="ECO:0000313" key="2">
    <source>
        <dbReference type="Proteomes" id="UP001608902"/>
    </source>
</evidence>
<comment type="caution">
    <text evidence="1">The sequence shown here is derived from an EMBL/GenBank/DDBJ whole genome shotgun (WGS) entry which is preliminary data.</text>
</comment>
<protein>
    <submittedName>
        <fullName evidence="1">Uncharacterized protein</fullName>
    </submittedName>
</protein>
<evidence type="ECO:0000313" key="1">
    <source>
        <dbReference type="EMBL" id="MFH4983147.1"/>
    </source>
</evidence>